<feature type="region of interest" description="Disordered" evidence="1">
    <location>
        <begin position="87"/>
        <end position="106"/>
    </location>
</feature>
<accession>A0AAQ3REG2</accession>
<evidence type="ECO:0000313" key="2">
    <source>
        <dbReference type="EMBL" id="WVY89787.1"/>
    </source>
</evidence>
<feature type="non-terminal residue" evidence="2">
    <location>
        <position position="1"/>
    </location>
</feature>
<dbReference type="EMBL" id="CP144690">
    <property type="protein sequence ID" value="WVY89787.1"/>
    <property type="molecule type" value="Genomic_DNA"/>
</dbReference>
<proteinExistence type="predicted"/>
<dbReference type="Proteomes" id="UP001374535">
    <property type="component" value="Chromosome 11"/>
</dbReference>
<reference evidence="2 3" key="1">
    <citation type="journal article" date="2023" name="Life. Sci Alliance">
        <title>Evolutionary insights into 3D genome organization and epigenetic landscape of Vigna mungo.</title>
        <authorList>
            <person name="Junaid A."/>
            <person name="Singh B."/>
            <person name="Bhatia S."/>
        </authorList>
    </citation>
    <scope>NUCLEOTIDE SEQUENCE [LARGE SCALE GENOMIC DNA]</scope>
    <source>
        <strain evidence="2">Urdbean</strain>
    </source>
</reference>
<gene>
    <name evidence="2" type="ORF">V8G54_035301</name>
</gene>
<name>A0AAQ3REG2_VIGMU</name>
<evidence type="ECO:0000313" key="3">
    <source>
        <dbReference type="Proteomes" id="UP001374535"/>
    </source>
</evidence>
<dbReference type="AlphaFoldDB" id="A0AAQ3REG2"/>
<sequence length="337" mass="37077">TAQEEKILLNQFKSIGEPIAPQFTGAEVTSMLTASSSAENQVALMPRGGISQIQGQNFSRGYDLFTQVLQKENSPMHPFAISNDYTASSSQTMRTAERSAIPPPLQSDATLNSQRAWNPMRLQQNQLSGGAADANSSQSYNNYMQYAPVYNPNNQSQVAVRNAYGDQIIHPAQFSRLEQSIPLPANGIIPEFPPRDSLFPNPFAKNPKGRALLADQYKALMQNQGQNLMMGRGRVERPWDASKLETGEGSSSKRHKQTNSPPPNQGPNVGPALQGPNNAPENPRVVDLTINSGNNREFISNSLYDPAYETLGLPIDPHLRLFQAMAARGEKGYRMYD</sequence>
<feature type="region of interest" description="Disordered" evidence="1">
    <location>
        <begin position="243"/>
        <end position="286"/>
    </location>
</feature>
<organism evidence="2 3">
    <name type="scientific">Vigna mungo</name>
    <name type="common">Black gram</name>
    <name type="synonym">Phaseolus mungo</name>
    <dbReference type="NCBI Taxonomy" id="3915"/>
    <lineage>
        <taxon>Eukaryota</taxon>
        <taxon>Viridiplantae</taxon>
        <taxon>Streptophyta</taxon>
        <taxon>Embryophyta</taxon>
        <taxon>Tracheophyta</taxon>
        <taxon>Spermatophyta</taxon>
        <taxon>Magnoliopsida</taxon>
        <taxon>eudicotyledons</taxon>
        <taxon>Gunneridae</taxon>
        <taxon>Pentapetalae</taxon>
        <taxon>rosids</taxon>
        <taxon>fabids</taxon>
        <taxon>Fabales</taxon>
        <taxon>Fabaceae</taxon>
        <taxon>Papilionoideae</taxon>
        <taxon>50 kb inversion clade</taxon>
        <taxon>NPAAA clade</taxon>
        <taxon>indigoferoid/millettioid clade</taxon>
        <taxon>Phaseoleae</taxon>
        <taxon>Vigna</taxon>
    </lineage>
</organism>
<evidence type="ECO:0000256" key="1">
    <source>
        <dbReference type="SAM" id="MobiDB-lite"/>
    </source>
</evidence>
<protein>
    <submittedName>
        <fullName evidence="2">Uncharacterized protein</fullName>
    </submittedName>
</protein>
<keyword evidence="3" id="KW-1185">Reference proteome</keyword>